<comment type="caution">
    <text evidence="2">The sequence shown here is derived from an EMBL/GenBank/DDBJ whole genome shotgun (WGS) entry which is preliminary data.</text>
</comment>
<gene>
    <name evidence="2" type="ORF">MSAN_01756800</name>
</gene>
<accession>A0A8H6XWJ8</accession>
<evidence type="ECO:0000313" key="2">
    <source>
        <dbReference type="EMBL" id="KAF7348044.1"/>
    </source>
</evidence>
<dbReference type="Pfam" id="PF00975">
    <property type="entry name" value="Thioesterase"/>
    <property type="match status" value="1"/>
</dbReference>
<dbReference type="Gene3D" id="3.40.50.1820">
    <property type="entry name" value="alpha/beta hydrolase"/>
    <property type="match status" value="1"/>
</dbReference>
<proteinExistence type="predicted"/>
<dbReference type="InterPro" id="IPR001031">
    <property type="entry name" value="Thioesterase"/>
</dbReference>
<evidence type="ECO:0000259" key="1">
    <source>
        <dbReference type="Pfam" id="PF00975"/>
    </source>
</evidence>
<dbReference type="EMBL" id="JACAZH010000017">
    <property type="protein sequence ID" value="KAF7348044.1"/>
    <property type="molecule type" value="Genomic_DNA"/>
</dbReference>
<dbReference type="OrthoDB" id="10253869at2759"/>
<keyword evidence="3" id="KW-1185">Reference proteome</keyword>
<reference evidence="2" key="1">
    <citation type="submission" date="2020-05" db="EMBL/GenBank/DDBJ databases">
        <title>Mycena genomes resolve the evolution of fungal bioluminescence.</title>
        <authorList>
            <person name="Tsai I.J."/>
        </authorList>
    </citation>
    <scope>NUCLEOTIDE SEQUENCE</scope>
    <source>
        <strain evidence="2">160909Yilan</strain>
    </source>
</reference>
<feature type="domain" description="Thioesterase" evidence="1">
    <location>
        <begin position="71"/>
        <end position="217"/>
    </location>
</feature>
<evidence type="ECO:0000313" key="3">
    <source>
        <dbReference type="Proteomes" id="UP000623467"/>
    </source>
</evidence>
<dbReference type="SUPFAM" id="SSF53474">
    <property type="entry name" value="alpha/beta-Hydrolases"/>
    <property type="match status" value="1"/>
</dbReference>
<dbReference type="Proteomes" id="UP000623467">
    <property type="component" value="Unassembled WGS sequence"/>
</dbReference>
<dbReference type="InterPro" id="IPR029058">
    <property type="entry name" value="AB_hydrolase_fold"/>
</dbReference>
<organism evidence="2 3">
    <name type="scientific">Mycena sanguinolenta</name>
    <dbReference type="NCBI Taxonomy" id="230812"/>
    <lineage>
        <taxon>Eukaryota</taxon>
        <taxon>Fungi</taxon>
        <taxon>Dikarya</taxon>
        <taxon>Basidiomycota</taxon>
        <taxon>Agaricomycotina</taxon>
        <taxon>Agaricomycetes</taxon>
        <taxon>Agaricomycetidae</taxon>
        <taxon>Agaricales</taxon>
        <taxon>Marasmiineae</taxon>
        <taxon>Mycenaceae</taxon>
        <taxon>Mycena</taxon>
    </lineage>
</organism>
<dbReference type="AlphaFoldDB" id="A0A8H6XWJ8"/>
<protein>
    <submittedName>
        <fullName evidence="2">Thioesterase domain-containing protein</fullName>
    </submittedName>
</protein>
<sequence length="332" mass="36632">MGDDHRISATAVVLEILGVSPSDFSADIPLSSSLAKRPGPNFLQHAELAHESLPDWSVEPLVEICDGPGIPLIILPGGNGSIALFFGLRQNFHGSVWAIQITETTPLESFAGIVAFWLDQIRGKRPHGPYRFAAYSASSLFGMALTKLMEDAGEEVMQLTFIDHCPAFWTREQSEALLREKTVAEFLVLSDESVLDMLRNDPSIGAEPLARYEAALQGLPEASSTNRHEVKITRAVMTRMFEFLQQFYPADRPRSYAAFIEPFEAWLFSVKAPLAVVVAEHGITHSAPGGAWPNLGADRLGKPAQIHYIDGVGHYGLFRDEKVARILEREHN</sequence>
<name>A0A8H6XWJ8_9AGAR</name>